<comment type="caution">
    <text evidence="1">The sequence shown here is derived from an EMBL/GenBank/DDBJ whole genome shotgun (WGS) entry which is preliminary data.</text>
</comment>
<dbReference type="RefSeq" id="WP_116221353.1">
    <property type="nucleotide sequence ID" value="NZ_CP038196.1"/>
</dbReference>
<protein>
    <submittedName>
        <fullName evidence="1">Uncharacterized protein</fullName>
    </submittedName>
</protein>
<organism evidence="1 2">
    <name type="scientific">Paracoccus versutus</name>
    <name type="common">Thiobacillus versutus</name>
    <dbReference type="NCBI Taxonomy" id="34007"/>
    <lineage>
        <taxon>Bacteria</taxon>
        <taxon>Pseudomonadati</taxon>
        <taxon>Pseudomonadota</taxon>
        <taxon>Alphaproteobacteria</taxon>
        <taxon>Rhodobacterales</taxon>
        <taxon>Paracoccaceae</taxon>
        <taxon>Paracoccus</taxon>
    </lineage>
</organism>
<sequence>MSNTTNALPLTNEPLRIAVRRLHWFRKAFAQYAQLVGEEIGCDFAVDQTILTGVFVRWLRAIKKQKPKSSEERKDYFEFAAALMLRELNRTMPLTARSAPRLAPADTAAAFWPEGYVCTMFCIKVLTAAVEQEFHQHPEVGDAFHDLRHWWSYRENVAQDSSFAAGFLQLLMGHEPNWMMPDVFRTRLHRDLQTD</sequence>
<dbReference type="AlphaFoldDB" id="A0A3D9XS21"/>
<gene>
    <name evidence="1" type="ORF">BDD41_1783</name>
</gene>
<name>A0A3D9XS21_PARVE</name>
<accession>A0A3D9XS21</accession>
<reference evidence="1 2" key="1">
    <citation type="submission" date="2018-08" db="EMBL/GenBank/DDBJ databases">
        <title>Genomic Encyclopedia of Archaeal and Bacterial Type Strains, Phase II (KMG-II): from individual species to whole genera.</title>
        <authorList>
            <person name="Goeker M."/>
        </authorList>
    </citation>
    <scope>NUCLEOTIDE SEQUENCE [LARGE SCALE GENOMIC DNA]</scope>
    <source>
        <strain evidence="1 2">DSM 17099</strain>
    </source>
</reference>
<evidence type="ECO:0000313" key="1">
    <source>
        <dbReference type="EMBL" id="REF73244.1"/>
    </source>
</evidence>
<evidence type="ECO:0000313" key="2">
    <source>
        <dbReference type="Proteomes" id="UP000256941"/>
    </source>
</evidence>
<dbReference type="EMBL" id="QTUJ01000001">
    <property type="protein sequence ID" value="REF73244.1"/>
    <property type="molecule type" value="Genomic_DNA"/>
</dbReference>
<proteinExistence type="predicted"/>
<dbReference type="Proteomes" id="UP000256941">
    <property type="component" value="Unassembled WGS sequence"/>
</dbReference>